<name>A0ABQ7EN71_BRACR</name>
<dbReference type="Proteomes" id="UP000266723">
    <property type="component" value="Unassembled WGS sequence"/>
</dbReference>
<proteinExistence type="predicted"/>
<gene>
    <name evidence="1" type="ORF">DY000_02044424</name>
</gene>
<sequence length="183" mass="20816">MDSEFGVLKTEIKNLSLLEHAQRLPHIPLPTLHNCPQRHPWMELIDRSSFASPDRFKFHSFIYVFAPSWPSSSANSNHDVDMFRLLYSSPLSTENRAPHGRLCLKLLLYAANLRAWIGSPDHLRGLALPMSSCSDSRRVVVLIFAVSASLRKRRRNDGDFLCFATQALQPFRILELAPIFSSV</sequence>
<reference evidence="1 2" key="1">
    <citation type="journal article" date="2020" name="BMC Genomics">
        <title>Intraspecific diversification of the crop wild relative Brassica cretica Lam. using demographic model selection.</title>
        <authorList>
            <person name="Kioukis A."/>
            <person name="Michalopoulou V.A."/>
            <person name="Briers L."/>
            <person name="Pirintsos S."/>
            <person name="Studholme D.J."/>
            <person name="Pavlidis P."/>
            <person name="Sarris P.F."/>
        </authorList>
    </citation>
    <scope>NUCLEOTIDE SEQUENCE [LARGE SCALE GENOMIC DNA]</scope>
    <source>
        <strain evidence="2">cv. PFS-1207/04</strain>
    </source>
</reference>
<organism evidence="1 2">
    <name type="scientific">Brassica cretica</name>
    <name type="common">Mustard</name>
    <dbReference type="NCBI Taxonomy" id="69181"/>
    <lineage>
        <taxon>Eukaryota</taxon>
        <taxon>Viridiplantae</taxon>
        <taxon>Streptophyta</taxon>
        <taxon>Embryophyta</taxon>
        <taxon>Tracheophyta</taxon>
        <taxon>Spermatophyta</taxon>
        <taxon>Magnoliopsida</taxon>
        <taxon>eudicotyledons</taxon>
        <taxon>Gunneridae</taxon>
        <taxon>Pentapetalae</taxon>
        <taxon>rosids</taxon>
        <taxon>malvids</taxon>
        <taxon>Brassicales</taxon>
        <taxon>Brassicaceae</taxon>
        <taxon>Brassiceae</taxon>
        <taxon>Brassica</taxon>
    </lineage>
</organism>
<accession>A0ABQ7EN71</accession>
<protein>
    <submittedName>
        <fullName evidence="1">Uncharacterized protein</fullName>
    </submittedName>
</protein>
<keyword evidence="2" id="KW-1185">Reference proteome</keyword>
<comment type="caution">
    <text evidence="1">The sequence shown here is derived from an EMBL/GenBank/DDBJ whole genome shotgun (WGS) entry which is preliminary data.</text>
</comment>
<evidence type="ECO:0000313" key="1">
    <source>
        <dbReference type="EMBL" id="KAF3605067.1"/>
    </source>
</evidence>
<evidence type="ECO:0000313" key="2">
    <source>
        <dbReference type="Proteomes" id="UP000266723"/>
    </source>
</evidence>
<dbReference type="EMBL" id="QGKV02000297">
    <property type="protein sequence ID" value="KAF3605067.1"/>
    <property type="molecule type" value="Genomic_DNA"/>
</dbReference>